<proteinExistence type="inferred from homology"/>
<dbReference type="InterPro" id="IPR013148">
    <property type="entry name" value="Glyco_hydro_32_N"/>
</dbReference>
<feature type="domain" description="Glycosyl hydrolase family 32 N-terminal" evidence="5">
    <location>
        <begin position="59"/>
        <end position="335"/>
    </location>
</feature>
<protein>
    <recommendedName>
        <fullName evidence="5">Glycosyl hydrolase family 32 N-terminal domain-containing protein</fullName>
    </recommendedName>
</protein>
<organism evidence="6 7">
    <name type="scientific">Mesoplasma florum</name>
    <name type="common">Acholeplasma florum</name>
    <dbReference type="NCBI Taxonomy" id="2151"/>
    <lineage>
        <taxon>Bacteria</taxon>
        <taxon>Bacillati</taxon>
        <taxon>Mycoplasmatota</taxon>
        <taxon>Mollicutes</taxon>
        <taxon>Entomoplasmatales</taxon>
        <taxon>Entomoplasmataceae</taxon>
        <taxon>Mesoplasma</taxon>
    </lineage>
</organism>
<dbReference type="Gene3D" id="2.115.10.20">
    <property type="entry name" value="Glycosyl hydrolase domain, family 43"/>
    <property type="match status" value="1"/>
</dbReference>
<evidence type="ECO:0000313" key="6">
    <source>
        <dbReference type="EMBL" id="AVN64071.1"/>
    </source>
</evidence>
<dbReference type="PROSITE" id="PS51257">
    <property type="entry name" value="PROKAR_LIPOPROTEIN"/>
    <property type="match status" value="1"/>
</dbReference>
<evidence type="ECO:0000256" key="2">
    <source>
        <dbReference type="ARBA" id="ARBA00022801"/>
    </source>
</evidence>
<accession>A0A2R3P6I6</accession>
<dbReference type="RefSeq" id="WP_029511868.1">
    <property type="nucleotide sequence ID" value="NZ_CP022513.1"/>
</dbReference>
<keyword evidence="4" id="KW-0732">Signal</keyword>
<gene>
    <name evidence="6" type="ORF">CG003_00040</name>
</gene>
<dbReference type="InterPro" id="IPR023296">
    <property type="entry name" value="Glyco_hydro_beta-prop_sf"/>
</dbReference>
<dbReference type="EMBL" id="CP022513">
    <property type="protein sequence ID" value="AVN64071.1"/>
    <property type="molecule type" value="Genomic_DNA"/>
</dbReference>
<keyword evidence="3" id="KW-0326">Glycosidase</keyword>
<evidence type="ECO:0000313" key="7">
    <source>
        <dbReference type="Proteomes" id="UP000239216"/>
    </source>
</evidence>
<name>A0A2R3P6I6_MESFO</name>
<dbReference type="GO" id="GO:0016798">
    <property type="term" value="F:hydrolase activity, acting on glycosyl bonds"/>
    <property type="evidence" value="ECO:0007669"/>
    <property type="project" value="UniProtKB-KW"/>
</dbReference>
<evidence type="ECO:0000259" key="5">
    <source>
        <dbReference type="Pfam" id="PF00251"/>
    </source>
</evidence>
<dbReference type="Pfam" id="PF00251">
    <property type="entry name" value="Glyco_hydro_32N"/>
    <property type="match status" value="1"/>
</dbReference>
<dbReference type="SUPFAM" id="SSF75005">
    <property type="entry name" value="Arabinanase/levansucrase/invertase"/>
    <property type="match status" value="1"/>
</dbReference>
<keyword evidence="2" id="KW-0378">Hydrolase</keyword>
<feature type="signal peptide" evidence="4">
    <location>
        <begin position="1"/>
        <end position="22"/>
    </location>
</feature>
<comment type="similarity">
    <text evidence="1">Belongs to the glycosyl hydrolase 32 family.</text>
</comment>
<dbReference type="Proteomes" id="UP000239216">
    <property type="component" value="Chromosome"/>
</dbReference>
<evidence type="ECO:0000256" key="3">
    <source>
        <dbReference type="ARBA" id="ARBA00023295"/>
    </source>
</evidence>
<sequence>MKKILTVLTSMFLVITAPLSMVSCGVNELPDSRPLNWYTPYNSKNGGPNVFANDACSILWDEEKELFYSWMLFRDNKTSTSGWIEMTSPDLNVWTQSDYRIKPRKHFDRKSIFGNTAAFGGSVWVDNEGKFFDPGDVVFVITMKDGMVIPLDKESREKDMTLNKSGIAYFVSHGLGNEIYTSGVLSKDNMNEDGSGNWRDTAVFQTDDGVYFAISANNRLEFWRINNFGNKPEDIGKEKITKVNELFVRNLGVEVPNVVRIEENLWYVSASVQDNPFKGPYQSAWWTLCQWDKEKGFIPVKKNDAGNFEEIENIRTVAAALEIEKQQPHNKVIDWNLSEKYKDMIDIWTPNEYGSEGYAQRVVDPYQTQHNANGEYADFLIARSMSHNWAYNTNILPWKGGLYGSEKIEFTNGDLTKFTPYDKFGAYSNNGTAVYNLKGSDFIEPYDMYFNDELFSFYSKDGIIKWNNQVSTKLKKWTTEGGNIDNEDDIKIVWNRTTLTFWNETKAWNAHFMLPQGTTHKVKSGAMSII</sequence>
<reference evidence="6 7" key="1">
    <citation type="submission" date="2017-07" db="EMBL/GenBank/DDBJ databases">
        <title>Comparative genomic analysis of Mesoplasma florum.</title>
        <authorList>
            <person name="Baby V."/>
            <person name="Lachance J.-C."/>
            <person name="Gagnon J."/>
            <person name="Lucier J.-F."/>
            <person name="Matteau D."/>
            <person name="Knight T.F."/>
            <person name="Rodrigue S."/>
        </authorList>
    </citation>
    <scope>NUCLEOTIDE SEQUENCE [LARGE SCALE GENOMIC DNA]</scope>
    <source>
        <strain evidence="6 7">CnuA-2</strain>
    </source>
</reference>
<dbReference type="AlphaFoldDB" id="A0A2R3P6I6"/>
<evidence type="ECO:0000256" key="1">
    <source>
        <dbReference type="ARBA" id="ARBA00009902"/>
    </source>
</evidence>
<evidence type="ECO:0000256" key="4">
    <source>
        <dbReference type="SAM" id="SignalP"/>
    </source>
</evidence>
<feature type="chain" id="PRO_5015342394" description="Glycosyl hydrolase family 32 N-terminal domain-containing protein" evidence="4">
    <location>
        <begin position="23"/>
        <end position="530"/>
    </location>
</feature>